<dbReference type="Gene3D" id="1.10.10.10">
    <property type="entry name" value="Winged helix-like DNA-binding domain superfamily/Winged helix DNA-binding domain"/>
    <property type="match status" value="1"/>
</dbReference>
<dbReference type="GO" id="GO:0006313">
    <property type="term" value="P:DNA transposition"/>
    <property type="evidence" value="ECO:0007669"/>
    <property type="project" value="InterPro"/>
</dbReference>
<name>A0A0G0P2Q3_9BACT</name>
<dbReference type="STRING" id="1618572.UT17_C0002G0042"/>
<gene>
    <name evidence="1" type="ORF">UT17_C0002G0042</name>
</gene>
<sequence>MSGTKRKFTREFKLQVVTEIESGTKTRAQITREYELSEGLVTKWVAVYRANPQTAFTGRLVASEEERLKIKIKELEWALGRKTMEVETLKFTLEGLNVKKGGFMK</sequence>
<comment type="caution">
    <text evidence="1">The sequence shown here is derived from an EMBL/GenBank/DDBJ whole genome shotgun (WGS) entry which is preliminary data.</text>
</comment>
<dbReference type="EMBL" id="LBVU01000002">
    <property type="protein sequence ID" value="KKQ92379.1"/>
    <property type="molecule type" value="Genomic_DNA"/>
</dbReference>
<dbReference type="SUPFAM" id="SSF46689">
    <property type="entry name" value="Homeodomain-like"/>
    <property type="match status" value="1"/>
</dbReference>
<organism evidence="1 2">
    <name type="scientific">Candidatus Woesebacteria bacterium GW2011_GWB1_39_10</name>
    <dbReference type="NCBI Taxonomy" id="1618572"/>
    <lineage>
        <taxon>Bacteria</taxon>
        <taxon>Candidatus Woeseibacteriota</taxon>
    </lineage>
</organism>
<accession>A0A0G0P2Q3</accession>
<dbReference type="Pfam" id="PF01527">
    <property type="entry name" value="HTH_Tnp_1"/>
    <property type="match status" value="1"/>
</dbReference>
<dbReference type="GO" id="GO:0003677">
    <property type="term" value="F:DNA binding"/>
    <property type="evidence" value="ECO:0007669"/>
    <property type="project" value="InterPro"/>
</dbReference>
<evidence type="ECO:0000313" key="2">
    <source>
        <dbReference type="Proteomes" id="UP000034774"/>
    </source>
</evidence>
<dbReference type="GO" id="GO:0004803">
    <property type="term" value="F:transposase activity"/>
    <property type="evidence" value="ECO:0007669"/>
    <property type="project" value="InterPro"/>
</dbReference>
<reference evidence="1 2" key="1">
    <citation type="journal article" date="2015" name="Nature">
        <title>rRNA introns, odd ribosomes, and small enigmatic genomes across a large radiation of phyla.</title>
        <authorList>
            <person name="Brown C.T."/>
            <person name="Hug L.A."/>
            <person name="Thomas B.C."/>
            <person name="Sharon I."/>
            <person name="Castelle C.J."/>
            <person name="Singh A."/>
            <person name="Wilkins M.J."/>
            <person name="Williams K.H."/>
            <person name="Banfield J.F."/>
        </authorList>
    </citation>
    <scope>NUCLEOTIDE SEQUENCE [LARGE SCALE GENOMIC DNA]</scope>
</reference>
<dbReference type="InterPro" id="IPR009057">
    <property type="entry name" value="Homeodomain-like_sf"/>
</dbReference>
<dbReference type="InterPro" id="IPR002514">
    <property type="entry name" value="Transposase_8"/>
</dbReference>
<dbReference type="Proteomes" id="UP000034774">
    <property type="component" value="Unassembled WGS sequence"/>
</dbReference>
<protein>
    <submittedName>
        <fullName evidence="1">Transposase</fullName>
    </submittedName>
</protein>
<dbReference type="AlphaFoldDB" id="A0A0G0P2Q3"/>
<evidence type="ECO:0000313" key="1">
    <source>
        <dbReference type="EMBL" id="KKQ92379.1"/>
    </source>
</evidence>
<dbReference type="InterPro" id="IPR036388">
    <property type="entry name" value="WH-like_DNA-bd_sf"/>
</dbReference>
<proteinExistence type="predicted"/>